<feature type="domain" description="ABC3 transporter permease C-terminal" evidence="8">
    <location>
        <begin position="173"/>
        <end position="290"/>
    </location>
</feature>
<feature type="transmembrane region" description="Helical" evidence="7">
    <location>
        <begin position="166"/>
        <end position="186"/>
    </location>
</feature>
<gene>
    <name evidence="10" type="ORF">HRJ53_04965</name>
</gene>
<proteinExistence type="inferred from homology"/>
<name>A0A7V8SVW8_9BACT</name>
<organism evidence="10 11">
    <name type="scientific">Candidatus Acidiferrum panamense</name>
    <dbReference type="NCBI Taxonomy" id="2741543"/>
    <lineage>
        <taxon>Bacteria</taxon>
        <taxon>Pseudomonadati</taxon>
        <taxon>Acidobacteriota</taxon>
        <taxon>Terriglobia</taxon>
        <taxon>Candidatus Acidiferrales</taxon>
        <taxon>Candidatus Acidiferrum</taxon>
    </lineage>
</organism>
<dbReference type="PANTHER" id="PTHR30572">
    <property type="entry name" value="MEMBRANE COMPONENT OF TRANSPORTER-RELATED"/>
    <property type="match status" value="1"/>
</dbReference>
<dbReference type="EMBL" id="JACDQQ010000479">
    <property type="protein sequence ID" value="MBA0084328.1"/>
    <property type="molecule type" value="Genomic_DNA"/>
</dbReference>
<dbReference type="GO" id="GO:0022857">
    <property type="term" value="F:transmembrane transporter activity"/>
    <property type="evidence" value="ECO:0007669"/>
    <property type="project" value="TreeGrafter"/>
</dbReference>
<dbReference type="Pfam" id="PF12704">
    <property type="entry name" value="MacB_PCD"/>
    <property type="match status" value="1"/>
</dbReference>
<evidence type="ECO:0000256" key="5">
    <source>
        <dbReference type="ARBA" id="ARBA00023136"/>
    </source>
</evidence>
<dbReference type="Pfam" id="PF02687">
    <property type="entry name" value="FtsX"/>
    <property type="match status" value="1"/>
</dbReference>
<feature type="non-terminal residue" evidence="10">
    <location>
        <position position="397"/>
    </location>
</feature>
<dbReference type="GO" id="GO:0005886">
    <property type="term" value="C:plasma membrane"/>
    <property type="evidence" value="ECO:0007669"/>
    <property type="project" value="UniProtKB-SubCell"/>
</dbReference>
<evidence type="ECO:0000256" key="4">
    <source>
        <dbReference type="ARBA" id="ARBA00022989"/>
    </source>
</evidence>
<dbReference type="InterPro" id="IPR025857">
    <property type="entry name" value="MacB_PCD"/>
</dbReference>
<comment type="similarity">
    <text evidence="6">Belongs to the ABC-4 integral membrane protein family.</text>
</comment>
<evidence type="ECO:0000256" key="1">
    <source>
        <dbReference type="ARBA" id="ARBA00004651"/>
    </source>
</evidence>
<evidence type="ECO:0000256" key="7">
    <source>
        <dbReference type="SAM" id="Phobius"/>
    </source>
</evidence>
<evidence type="ECO:0000256" key="6">
    <source>
        <dbReference type="ARBA" id="ARBA00038076"/>
    </source>
</evidence>
<evidence type="ECO:0000259" key="8">
    <source>
        <dbReference type="Pfam" id="PF02687"/>
    </source>
</evidence>
<dbReference type="Proteomes" id="UP000567293">
    <property type="component" value="Unassembled WGS sequence"/>
</dbReference>
<dbReference type="InterPro" id="IPR050250">
    <property type="entry name" value="Macrolide_Exporter_MacB"/>
</dbReference>
<dbReference type="AlphaFoldDB" id="A0A7V8SVW8"/>
<reference evidence="10" key="1">
    <citation type="submission" date="2020-06" db="EMBL/GenBank/DDBJ databases">
        <title>Legume-microbial interactions unlock mineral nutrients during tropical forest succession.</title>
        <authorList>
            <person name="Epihov D.Z."/>
        </authorList>
    </citation>
    <scope>NUCLEOTIDE SEQUENCE [LARGE SCALE GENOMIC DNA]</scope>
    <source>
        <strain evidence="10">Pan2503</strain>
    </source>
</reference>
<evidence type="ECO:0000256" key="2">
    <source>
        <dbReference type="ARBA" id="ARBA00022475"/>
    </source>
</evidence>
<keyword evidence="3 7" id="KW-0812">Transmembrane</keyword>
<evidence type="ECO:0000259" key="9">
    <source>
        <dbReference type="Pfam" id="PF12704"/>
    </source>
</evidence>
<dbReference type="InterPro" id="IPR003838">
    <property type="entry name" value="ABC3_permease_C"/>
</dbReference>
<feature type="domain" description="MacB-like periplasmic core" evidence="9">
    <location>
        <begin position="12"/>
        <end position="132"/>
    </location>
</feature>
<feature type="transmembrane region" description="Helical" evidence="7">
    <location>
        <begin position="319"/>
        <end position="337"/>
    </location>
</feature>
<keyword evidence="2" id="KW-1003">Cell membrane</keyword>
<protein>
    <submittedName>
        <fullName evidence="10">ABC transporter permease</fullName>
    </submittedName>
</protein>
<keyword evidence="4 7" id="KW-1133">Transmembrane helix</keyword>
<accession>A0A7V8SVW8</accession>
<sequence length="397" mass="41968">MANLTGAGDPAQIPVAYVTTEFFPTLRTNPAIGRAFVAGEGEPGRNDVVVLSDELWKERFGSDPGILGKPIQLDGVGHTVIGVMPPGFAFPGASVWMPLAIRFDGHNSYTRPVVGRLKPGVSRQQAQAELDTFAGRLPLGPGESRNDRLPQIIPLKDLLVANIRPSLLIFAGAVAFVLLIACANVGNLSLARAAGRGQEMTVRSTLGANRSRLVRQLLVESALVSLIGGAAGILFAFWGVQALMALAPAGKVPRMEMIRIDGWVLAFTFGLSIVTGVVFGLAPAFQATRLGARESLSHGGRSTIGGHEGVRSALTVSEMALALILLTGAVLMLKSFLRLRAVNPGFSPHSVMTTTVDLPDSEYRTASQMQAFHTRTLGELSRLPGVLAAGAVDWIPL</sequence>
<feature type="transmembrane region" description="Helical" evidence="7">
    <location>
        <begin position="222"/>
        <end position="250"/>
    </location>
</feature>
<evidence type="ECO:0000256" key="3">
    <source>
        <dbReference type="ARBA" id="ARBA00022692"/>
    </source>
</evidence>
<feature type="transmembrane region" description="Helical" evidence="7">
    <location>
        <begin position="262"/>
        <end position="285"/>
    </location>
</feature>
<comment type="caution">
    <text evidence="10">The sequence shown here is derived from an EMBL/GenBank/DDBJ whole genome shotgun (WGS) entry which is preliminary data.</text>
</comment>
<keyword evidence="5 7" id="KW-0472">Membrane</keyword>
<comment type="subcellular location">
    <subcellularLocation>
        <location evidence="1">Cell membrane</location>
        <topology evidence="1">Multi-pass membrane protein</topology>
    </subcellularLocation>
</comment>
<keyword evidence="11" id="KW-1185">Reference proteome</keyword>
<evidence type="ECO:0000313" key="11">
    <source>
        <dbReference type="Proteomes" id="UP000567293"/>
    </source>
</evidence>
<dbReference type="PANTHER" id="PTHR30572:SF4">
    <property type="entry name" value="ABC TRANSPORTER PERMEASE YTRF"/>
    <property type="match status" value="1"/>
</dbReference>
<evidence type="ECO:0000313" key="10">
    <source>
        <dbReference type="EMBL" id="MBA0084328.1"/>
    </source>
</evidence>